<dbReference type="SUPFAM" id="SSF52540">
    <property type="entry name" value="P-loop containing nucleoside triphosphate hydrolases"/>
    <property type="match status" value="1"/>
</dbReference>
<dbReference type="AlphaFoldDB" id="A0A0P0AEC4"/>
<dbReference type="Proteomes" id="UP000064920">
    <property type="component" value="Chromosome"/>
</dbReference>
<feature type="domain" description="AAA" evidence="1">
    <location>
        <begin position="169"/>
        <end position="324"/>
    </location>
</feature>
<dbReference type="RefSeq" id="WP_062219755.1">
    <property type="nucleotide sequence ID" value="NZ_CP012023.1"/>
</dbReference>
<keyword evidence="3" id="KW-1185">Reference proteome</keyword>
<proteinExistence type="predicted"/>
<dbReference type="GO" id="GO:0009898">
    <property type="term" value="C:cytoplasmic side of plasma membrane"/>
    <property type="evidence" value="ECO:0007669"/>
    <property type="project" value="TreeGrafter"/>
</dbReference>
<protein>
    <submittedName>
        <fullName evidence="2">Type II/IV secretion system ATPase TadZ/CpaE, associated with Flp pilus assembly</fullName>
    </submittedName>
</protein>
<accession>A0A0P0AEC4</accession>
<evidence type="ECO:0000313" key="2">
    <source>
        <dbReference type="EMBL" id="ALI56642.1"/>
    </source>
</evidence>
<gene>
    <name evidence="2" type="ORF">IMCC12053_2695</name>
</gene>
<dbReference type="KEGG" id="cmar:IMCC12053_2695"/>
<reference evidence="2 3" key="1">
    <citation type="submission" date="2015-05" db="EMBL/GenBank/DDBJ databases">
        <authorList>
            <person name="Wang D.B."/>
            <person name="Wang M."/>
        </authorList>
    </citation>
    <scope>NUCLEOTIDE SEQUENCE [LARGE SCALE GENOMIC DNA]</scope>
    <source>
        <strain evidence="2 3">IMCC 12053</strain>
    </source>
</reference>
<evidence type="ECO:0000259" key="1">
    <source>
        <dbReference type="Pfam" id="PF13614"/>
    </source>
</evidence>
<dbReference type="PANTHER" id="PTHR43384">
    <property type="entry name" value="SEPTUM SITE-DETERMINING PROTEIN MIND HOMOLOG, CHLOROPLASTIC-RELATED"/>
    <property type="match status" value="1"/>
</dbReference>
<dbReference type="EMBL" id="CP012023">
    <property type="protein sequence ID" value="ALI56642.1"/>
    <property type="molecule type" value="Genomic_DNA"/>
</dbReference>
<dbReference type="Pfam" id="PF13614">
    <property type="entry name" value="AAA_31"/>
    <property type="match status" value="1"/>
</dbReference>
<dbReference type="PANTHER" id="PTHR43384:SF13">
    <property type="entry name" value="SLR0110 PROTEIN"/>
    <property type="match status" value="1"/>
</dbReference>
<dbReference type="PATRIC" id="fig|1397108.4.peg.2757"/>
<dbReference type="OrthoDB" id="8281972at2"/>
<dbReference type="GO" id="GO:0016887">
    <property type="term" value="F:ATP hydrolysis activity"/>
    <property type="evidence" value="ECO:0007669"/>
    <property type="project" value="TreeGrafter"/>
</dbReference>
<dbReference type="InterPro" id="IPR027417">
    <property type="entry name" value="P-loop_NTPase"/>
</dbReference>
<dbReference type="GO" id="GO:0051782">
    <property type="term" value="P:negative regulation of cell division"/>
    <property type="evidence" value="ECO:0007669"/>
    <property type="project" value="TreeGrafter"/>
</dbReference>
<evidence type="ECO:0000313" key="3">
    <source>
        <dbReference type="Proteomes" id="UP000064920"/>
    </source>
</evidence>
<sequence>MTSETALQTNAPLVACTISRDVQNFDLLIEDMEDALGEAWGDLSFDDARQFFRQPDSGSLKFVAVAIDQQDESALAMIAELIKSAKVQGVKVILIADEVSPMALHQLLQLGAEDFIPYPLPENALNEAIARLDRPEKAPAVDFVETSAGTLYGKSKSNRNGVVLPVQAVCGGAGATTFAVNLAWELANIEKKAPQPRVLLIDLNLQYGSVSTYLDLPRREAVYELLTSTELMDDDSFRQALVEFNDTLAVMTAPPDLLPLDFISSEDIERLIDMAKSQFDYVVVDMPTTLVNWTEAVLTASEFYFVPFELDLRSAQNIMRLRTALQAEDLPWEKLRFLLNRAPKAMDLNAKSRIKRLSENLEIAIDVQLPDGGKIVREACDQGLPLALEAAKSPLRKEIMKLAASIHAHQVEHLEAAE</sequence>
<dbReference type="InterPro" id="IPR025669">
    <property type="entry name" value="AAA_dom"/>
</dbReference>
<organism evidence="2 3">
    <name type="scientific">Celeribacter marinus</name>
    <dbReference type="NCBI Taxonomy" id="1397108"/>
    <lineage>
        <taxon>Bacteria</taxon>
        <taxon>Pseudomonadati</taxon>
        <taxon>Pseudomonadota</taxon>
        <taxon>Alphaproteobacteria</taxon>
        <taxon>Rhodobacterales</taxon>
        <taxon>Roseobacteraceae</taxon>
        <taxon>Celeribacter</taxon>
    </lineage>
</organism>
<dbReference type="Gene3D" id="3.40.50.2300">
    <property type="match status" value="1"/>
</dbReference>
<dbReference type="STRING" id="1397108.IMCC12053_2695"/>
<dbReference type="Gene3D" id="3.40.50.300">
    <property type="entry name" value="P-loop containing nucleotide triphosphate hydrolases"/>
    <property type="match status" value="1"/>
</dbReference>
<name>A0A0P0AEC4_9RHOB</name>
<dbReference type="GO" id="GO:0005524">
    <property type="term" value="F:ATP binding"/>
    <property type="evidence" value="ECO:0007669"/>
    <property type="project" value="TreeGrafter"/>
</dbReference>
<dbReference type="GO" id="GO:0005829">
    <property type="term" value="C:cytosol"/>
    <property type="evidence" value="ECO:0007669"/>
    <property type="project" value="TreeGrafter"/>
</dbReference>
<dbReference type="InterPro" id="IPR050625">
    <property type="entry name" value="ParA/MinD_ATPase"/>
</dbReference>